<dbReference type="EMBL" id="CZCS02000181">
    <property type="protein sequence ID" value="VXD18870.1"/>
    <property type="molecule type" value="Genomic_DNA"/>
</dbReference>
<evidence type="ECO:0000313" key="2">
    <source>
        <dbReference type="Proteomes" id="UP000182190"/>
    </source>
</evidence>
<proteinExistence type="predicted"/>
<protein>
    <submittedName>
        <fullName evidence="1">Transposase</fullName>
    </submittedName>
</protein>
<gene>
    <name evidence="1" type="ORF">PL9631_410076</name>
</gene>
<sequence>MPHSRPMPSIGNNCHELRIRDSRQTWRIIYRIDHDAILIVDIFSKTTRTTPKIVIENCKKRLTQYDRD</sequence>
<accession>A0A7Z9BV18</accession>
<comment type="caution">
    <text evidence="1">The sequence shown here is derived from an EMBL/GenBank/DDBJ whole genome shotgun (WGS) entry which is preliminary data.</text>
</comment>
<dbReference type="Proteomes" id="UP000182190">
    <property type="component" value="Unassembled WGS sequence"/>
</dbReference>
<reference evidence="1" key="1">
    <citation type="submission" date="2019-10" db="EMBL/GenBank/DDBJ databases">
        <authorList>
            <consortium name="Genoscope - CEA"/>
            <person name="William W."/>
        </authorList>
    </citation>
    <scope>NUCLEOTIDE SEQUENCE [LARGE SCALE GENOMIC DNA]</scope>
    <source>
        <strain evidence="1">BBR_PRJEB10994</strain>
    </source>
</reference>
<keyword evidence="2" id="KW-1185">Reference proteome</keyword>
<evidence type="ECO:0000313" key="1">
    <source>
        <dbReference type="EMBL" id="VXD18870.1"/>
    </source>
</evidence>
<dbReference type="InterPro" id="IPR009241">
    <property type="entry name" value="HigB-like"/>
</dbReference>
<dbReference type="AlphaFoldDB" id="A0A7Z9BV18"/>
<organism evidence="1 2">
    <name type="scientific">Planktothrix paucivesiculata PCC 9631</name>
    <dbReference type="NCBI Taxonomy" id="671071"/>
    <lineage>
        <taxon>Bacteria</taxon>
        <taxon>Bacillati</taxon>
        <taxon>Cyanobacteriota</taxon>
        <taxon>Cyanophyceae</taxon>
        <taxon>Oscillatoriophycideae</taxon>
        <taxon>Oscillatoriales</taxon>
        <taxon>Microcoleaceae</taxon>
        <taxon>Planktothrix</taxon>
    </lineage>
</organism>
<name>A0A7Z9BV18_9CYAN</name>
<dbReference type="Pfam" id="PF05973">
    <property type="entry name" value="Gp49"/>
    <property type="match status" value="1"/>
</dbReference>
<dbReference type="RefSeq" id="WP_197046278.1">
    <property type="nucleotide sequence ID" value="NZ_LR735002.1"/>
</dbReference>